<feature type="domain" description="Beta-Casp" evidence="3">
    <location>
        <begin position="244"/>
        <end position="375"/>
    </location>
</feature>
<dbReference type="InterPro" id="IPR011108">
    <property type="entry name" value="RMMBL"/>
</dbReference>
<name>A0A1G1WM67_9BACT</name>
<dbReference type="Proteomes" id="UP000177821">
    <property type="component" value="Unassembled WGS sequence"/>
</dbReference>
<dbReference type="GO" id="GO:0004521">
    <property type="term" value="F:RNA endonuclease activity"/>
    <property type="evidence" value="ECO:0007669"/>
    <property type="project" value="TreeGrafter"/>
</dbReference>
<dbReference type="Pfam" id="PF16661">
    <property type="entry name" value="Lactamase_B_6"/>
    <property type="match status" value="1"/>
</dbReference>
<evidence type="ECO:0000313" key="4">
    <source>
        <dbReference type="EMBL" id="OGY28806.1"/>
    </source>
</evidence>
<dbReference type="EMBL" id="MHCX01000043">
    <property type="protein sequence ID" value="OGY28806.1"/>
    <property type="molecule type" value="Genomic_DNA"/>
</dbReference>
<dbReference type="GO" id="GO:0016787">
    <property type="term" value="F:hydrolase activity"/>
    <property type="evidence" value="ECO:0007669"/>
    <property type="project" value="UniProtKB-KW"/>
</dbReference>
<evidence type="ECO:0000259" key="3">
    <source>
        <dbReference type="SMART" id="SM01027"/>
    </source>
</evidence>
<dbReference type="InterPro" id="IPR036866">
    <property type="entry name" value="RibonucZ/Hydroxyglut_hydro"/>
</dbReference>
<organism evidence="4 5">
    <name type="scientific">Candidatus Woykebacteria bacterium RIFCSPHIGHO2_02_FULL_43_16b</name>
    <dbReference type="NCBI Taxonomy" id="1802601"/>
    <lineage>
        <taxon>Bacteria</taxon>
        <taxon>Candidatus Woykeibacteriota</taxon>
    </lineage>
</organism>
<feature type="domain" description="Metallo-beta-lactamase" evidence="2">
    <location>
        <begin position="16"/>
        <end position="238"/>
    </location>
</feature>
<gene>
    <name evidence="4" type="ORF">A3J50_03605</name>
</gene>
<dbReference type="Gene3D" id="3.60.15.10">
    <property type="entry name" value="Ribonuclease Z/Hydroxyacylglutathione hydrolase-like"/>
    <property type="match status" value="1"/>
</dbReference>
<dbReference type="InterPro" id="IPR050698">
    <property type="entry name" value="MBL"/>
</dbReference>
<dbReference type="Gene3D" id="3.40.50.10890">
    <property type="match status" value="1"/>
</dbReference>
<dbReference type="InterPro" id="IPR022712">
    <property type="entry name" value="Beta_Casp"/>
</dbReference>
<evidence type="ECO:0008006" key="6">
    <source>
        <dbReference type="Google" id="ProtNLM"/>
    </source>
</evidence>
<dbReference type="AlphaFoldDB" id="A0A1G1WM67"/>
<proteinExistence type="predicted"/>
<sequence length="465" mass="51191">MSVKLIIADGDDIGPQFNILEFGDGTSIGIDFGLGVGRSGPSVPYTPELKRLIQYLVVTHAHLDHIGSLPLLADMVGGRFFEPNFTIYGTKATRDLARLMLIDSSNINRKRGNLGLAYSREAIAEVLEDRYVPMRFRDTVDLSPQVTMSLYRAGHILGAGMPFFATSNGFRILHTGNFSTADQRLIAGAEFDQSGIDVMVLDSTYGGRTHQSRMLSRLRIAELINRATARHGKVVFGVFALGRLQEVIQIILDLKKAELIPNIPVYADGGLAWGVTDIYFSHFSELRWQNITDNPFAPGMMEKGLKEKMFEGVTFIGEEERERLANDSESCVVAATSGMFDFGPSRGHLRNMADSPLNIVCATGYQAEESTGDLLLSTERGSVLSLRTPDGGREQITVNCEVERVNLSAHSDQPELCGFVTRVKPKHVVLTHGSESAKFRLAQALAQLGSWKIHIPVKGEEIEFD</sequence>
<keyword evidence="1" id="KW-0378">Hydrolase</keyword>
<dbReference type="Pfam" id="PF10996">
    <property type="entry name" value="Beta-Casp"/>
    <property type="match status" value="1"/>
</dbReference>
<dbReference type="Pfam" id="PF07521">
    <property type="entry name" value="RMMBL"/>
    <property type="match status" value="1"/>
</dbReference>
<dbReference type="PANTHER" id="PTHR11203:SF37">
    <property type="entry name" value="INTEGRATOR COMPLEX SUBUNIT 11"/>
    <property type="match status" value="1"/>
</dbReference>
<protein>
    <recommendedName>
        <fullName evidence="6">MBL fold metallo-hydrolase</fullName>
    </recommendedName>
</protein>
<comment type="caution">
    <text evidence="4">The sequence shown here is derived from an EMBL/GenBank/DDBJ whole genome shotgun (WGS) entry which is preliminary data.</text>
</comment>
<dbReference type="SUPFAM" id="SSF56281">
    <property type="entry name" value="Metallo-hydrolase/oxidoreductase"/>
    <property type="match status" value="1"/>
</dbReference>
<accession>A0A1G1WM67</accession>
<reference evidence="4 5" key="1">
    <citation type="journal article" date="2016" name="Nat. Commun.">
        <title>Thousands of microbial genomes shed light on interconnected biogeochemical processes in an aquifer system.</title>
        <authorList>
            <person name="Anantharaman K."/>
            <person name="Brown C.T."/>
            <person name="Hug L.A."/>
            <person name="Sharon I."/>
            <person name="Castelle C.J."/>
            <person name="Probst A.J."/>
            <person name="Thomas B.C."/>
            <person name="Singh A."/>
            <person name="Wilkins M.J."/>
            <person name="Karaoz U."/>
            <person name="Brodie E.L."/>
            <person name="Williams K.H."/>
            <person name="Hubbard S.S."/>
            <person name="Banfield J.F."/>
        </authorList>
    </citation>
    <scope>NUCLEOTIDE SEQUENCE [LARGE SCALE GENOMIC DNA]</scope>
</reference>
<evidence type="ECO:0000313" key="5">
    <source>
        <dbReference type="Proteomes" id="UP000177821"/>
    </source>
</evidence>
<dbReference type="SMART" id="SM01027">
    <property type="entry name" value="Beta-Casp"/>
    <property type="match status" value="1"/>
</dbReference>
<evidence type="ECO:0000256" key="1">
    <source>
        <dbReference type="ARBA" id="ARBA00022801"/>
    </source>
</evidence>
<dbReference type="InterPro" id="IPR001279">
    <property type="entry name" value="Metallo-B-lactamas"/>
</dbReference>
<evidence type="ECO:0000259" key="2">
    <source>
        <dbReference type="SMART" id="SM00849"/>
    </source>
</evidence>
<dbReference type="SMART" id="SM00849">
    <property type="entry name" value="Lactamase_B"/>
    <property type="match status" value="1"/>
</dbReference>
<dbReference type="PANTHER" id="PTHR11203">
    <property type="entry name" value="CLEAVAGE AND POLYADENYLATION SPECIFICITY FACTOR FAMILY MEMBER"/>
    <property type="match status" value="1"/>
</dbReference>